<evidence type="ECO:0000256" key="3">
    <source>
        <dbReference type="SAM" id="Coils"/>
    </source>
</evidence>
<dbReference type="CDD" id="cd17536">
    <property type="entry name" value="REC_YesN-like"/>
    <property type="match status" value="1"/>
</dbReference>
<evidence type="ECO:0000259" key="4">
    <source>
        <dbReference type="PROSITE" id="PS50110"/>
    </source>
</evidence>
<organism evidence="5 6">
    <name type="scientific">Sulfidibacter corallicola</name>
    <dbReference type="NCBI Taxonomy" id="2818388"/>
    <lineage>
        <taxon>Bacteria</taxon>
        <taxon>Pseudomonadati</taxon>
        <taxon>Acidobacteriota</taxon>
        <taxon>Holophagae</taxon>
        <taxon>Acanthopleuribacterales</taxon>
        <taxon>Acanthopleuribacteraceae</taxon>
        <taxon>Sulfidibacter</taxon>
    </lineage>
</organism>
<gene>
    <name evidence="5" type="ORF">J3U87_15160</name>
</gene>
<sequence length="137" mass="15955">MSLILLIVDDEEMIRDMLSRHFSLLDYDVMTAANGREAVRILETQRIDVVITDVMMPDMNGIELLRYIKEHNPTLRPIVITGYVTLDNALSCLRLGAETFIFKPLQDLAELENAVNRIEERLKNWQRKLRELRGMKP</sequence>
<keyword evidence="3" id="KW-0175">Coiled coil</keyword>
<dbReference type="PANTHER" id="PTHR44591:SF19">
    <property type="entry name" value="TWO-COMPONENT RESPONSE REGULATOR-RELATED"/>
    <property type="match status" value="1"/>
</dbReference>
<dbReference type="InterPro" id="IPR001789">
    <property type="entry name" value="Sig_transdc_resp-reg_receiver"/>
</dbReference>
<dbReference type="InterPro" id="IPR011006">
    <property type="entry name" value="CheY-like_superfamily"/>
</dbReference>
<dbReference type="EMBL" id="CP071793">
    <property type="protein sequence ID" value="QTD53787.1"/>
    <property type="molecule type" value="Genomic_DNA"/>
</dbReference>
<dbReference type="SUPFAM" id="SSF52172">
    <property type="entry name" value="CheY-like"/>
    <property type="match status" value="1"/>
</dbReference>
<dbReference type="Pfam" id="PF00072">
    <property type="entry name" value="Response_reg"/>
    <property type="match status" value="1"/>
</dbReference>
<evidence type="ECO:0000256" key="1">
    <source>
        <dbReference type="ARBA" id="ARBA00022553"/>
    </source>
</evidence>
<evidence type="ECO:0000256" key="2">
    <source>
        <dbReference type="PROSITE-ProRule" id="PRU00169"/>
    </source>
</evidence>
<dbReference type="Gene3D" id="3.40.50.2300">
    <property type="match status" value="1"/>
</dbReference>
<dbReference type="KEGG" id="scor:J3U87_15160"/>
<keyword evidence="6" id="KW-1185">Reference proteome</keyword>
<reference evidence="5" key="1">
    <citation type="submission" date="2021-03" db="EMBL/GenBank/DDBJ databases">
        <title>Acanthopleuribacteraceae sp. M133.</title>
        <authorList>
            <person name="Wang G."/>
        </authorList>
    </citation>
    <scope>NUCLEOTIDE SEQUENCE</scope>
    <source>
        <strain evidence="5">M133</strain>
    </source>
</reference>
<dbReference type="RefSeq" id="WP_237383887.1">
    <property type="nucleotide sequence ID" value="NZ_CP071793.1"/>
</dbReference>
<feature type="modified residue" description="4-aspartylphosphate" evidence="2">
    <location>
        <position position="53"/>
    </location>
</feature>
<feature type="coiled-coil region" evidence="3">
    <location>
        <begin position="108"/>
        <end position="135"/>
    </location>
</feature>
<dbReference type="PROSITE" id="PS50110">
    <property type="entry name" value="RESPONSE_REGULATORY"/>
    <property type="match status" value="1"/>
</dbReference>
<proteinExistence type="predicted"/>
<dbReference type="Proteomes" id="UP000663929">
    <property type="component" value="Chromosome"/>
</dbReference>
<evidence type="ECO:0000313" key="5">
    <source>
        <dbReference type="EMBL" id="QTD53787.1"/>
    </source>
</evidence>
<dbReference type="InterPro" id="IPR050595">
    <property type="entry name" value="Bact_response_regulator"/>
</dbReference>
<dbReference type="GO" id="GO:0000160">
    <property type="term" value="P:phosphorelay signal transduction system"/>
    <property type="evidence" value="ECO:0007669"/>
    <property type="project" value="InterPro"/>
</dbReference>
<protein>
    <submittedName>
        <fullName evidence="5">Response regulator</fullName>
    </submittedName>
</protein>
<dbReference type="AlphaFoldDB" id="A0A8A4TWR3"/>
<feature type="domain" description="Response regulatory" evidence="4">
    <location>
        <begin position="4"/>
        <end position="118"/>
    </location>
</feature>
<dbReference type="PANTHER" id="PTHR44591">
    <property type="entry name" value="STRESS RESPONSE REGULATOR PROTEIN 1"/>
    <property type="match status" value="1"/>
</dbReference>
<evidence type="ECO:0000313" key="6">
    <source>
        <dbReference type="Proteomes" id="UP000663929"/>
    </source>
</evidence>
<name>A0A8A4TWR3_SULCO</name>
<keyword evidence="1 2" id="KW-0597">Phosphoprotein</keyword>
<dbReference type="SMART" id="SM00448">
    <property type="entry name" value="REC"/>
    <property type="match status" value="1"/>
</dbReference>
<accession>A0A8A4TWR3</accession>